<keyword evidence="2" id="KW-1185">Reference proteome</keyword>
<evidence type="ECO:0000313" key="2">
    <source>
        <dbReference type="Proteomes" id="UP000717585"/>
    </source>
</evidence>
<protein>
    <submittedName>
        <fullName evidence="1">Uncharacterized protein</fullName>
    </submittedName>
</protein>
<sequence>MDSWIIQLVNEYKSVPESMRAYSSLDAYDSRIYDLKRDVDRIGLRPEIMQISAKDLNQPKALSAAGIVKHTSGLSSNIARLPTMLSHMHRTFDTVAAIRSSITDINAVLSIPERARALYAASFGADPADPDDDTVQQLFATLADGTAIADRLTELIEGRPESTEVVRQRDFIQHFRAELDAVGDQCVSAIESLLGSTHDPLRVIASISRLRQLRPTTDAQSEAAVLLGCRRDSLRETLQQLRRKASHHKITRAAFVTEAVSALRETLITTALQAEILFCPTLSSEHKAYPARVATPAMAMTSAWTRGVCRMFRAEFAAALGDVPADVAENMRQMASRAVGDAVGPLGELGLGLSVGLLVG</sequence>
<dbReference type="AlphaFoldDB" id="A0A8J6DZM2"/>
<accession>A0A8J6DZM2</accession>
<comment type="caution">
    <text evidence="1">The sequence shown here is derived from an EMBL/GenBank/DDBJ whole genome shotgun (WGS) entry which is preliminary data.</text>
</comment>
<evidence type="ECO:0000313" key="1">
    <source>
        <dbReference type="EMBL" id="KAG9390611.1"/>
    </source>
</evidence>
<proteinExistence type="predicted"/>
<reference evidence="1" key="1">
    <citation type="submission" date="2021-05" db="EMBL/GenBank/DDBJ databases">
        <title>A free-living protist that lacks canonical eukaryotic 1 DNA replication and segregation systems.</title>
        <authorList>
            <person name="Salas-Leiva D.E."/>
            <person name="Tromer E.C."/>
            <person name="Curtis B.A."/>
            <person name="Jerlstrom-Hultqvist J."/>
            <person name="Kolisko M."/>
            <person name="Yi Z."/>
            <person name="Salas-Leiva J.S."/>
            <person name="Gallot-Lavallee L."/>
            <person name="Kops G.J.P.L."/>
            <person name="Archibald J.M."/>
            <person name="Simpson A.G.B."/>
            <person name="Roger A.J."/>
        </authorList>
    </citation>
    <scope>NUCLEOTIDE SEQUENCE</scope>
    <source>
        <strain evidence="1">BICM</strain>
    </source>
</reference>
<gene>
    <name evidence="1" type="ORF">J8273_7962</name>
</gene>
<dbReference type="EMBL" id="JAHDYR010000064">
    <property type="protein sequence ID" value="KAG9390611.1"/>
    <property type="molecule type" value="Genomic_DNA"/>
</dbReference>
<name>A0A8J6DZM2_9EUKA</name>
<organism evidence="1 2">
    <name type="scientific">Carpediemonas membranifera</name>
    <dbReference type="NCBI Taxonomy" id="201153"/>
    <lineage>
        <taxon>Eukaryota</taxon>
        <taxon>Metamonada</taxon>
        <taxon>Carpediemonas-like organisms</taxon>
        <taxon>Carpediemonas</taxon>
    </lineage>
</organism>
<dbReference type="Proteomes" id="UP000717585">
    <property type="component" value="Unassembled WGS sequence"/>
</dbReference>